<evidence type="ECO:0000256" key="1">
    <source>
        <dbReference type="SAM" id="SignalP"/>
    </source>
</evidence>
<name>A0ABR4CWL4_9HELO</name>
<keyword evidence="3" id="KW-1185">Reference proteome</keyword>
<dbReference type="Pfam" id="PF21858">
    <property type="entry name" value="DUF6914"/>
    <property type="match status" value="1"/>
</dbReference>
<dbReference type="EMBL" id="JAZHXI010000002">
    <property type="protein sequence ID" value="KAL2074290.1"/>
    <property type="molecule type" value="Genomic_DNA"/>
</dbReference>
<organism evidence="2 3">
    <name type="scientific">Oculimacula yallundae</name>
    <dbReference type="NCBI Taxonomy" id="86028"/>
    <lineage>
        <taxon>Eukaryota</taxon>
        <taxon>Fungi</taxon>
        <taxon>Dikarya</taxon>
        <taxon>Ascomycota</taxon>
        <taxon>Pezizomycotina</taxon>
        <taxon>Leotiomycetes</taxon>
        <taxon>Helotiales</taxon>
        <taxon>Ploettnerulaceae</taxon>
        <taxon>Oculimacula</taxon>
    </lineage>
</organism>
<accession>A0ABR4CWL4</accession>
<evidence type="ECO:0000313" key="3">
    <source>
        <dbReference type="Proteomes" id="UP001595075"/>
    </source>
</evidence>
<evidence type="ECO:0008006" key="4">
    <source>
        <dbReference type="Google" id="ProtNLM"/>
    </source>
</evidence>
<gene>
    <name evidence="2" type="ORF">VTL71DRAFT_8068</name>
</gene>
<feature type="signal peptide" evidence="1">
    <location>
        <begin position="1"/>
        <end position="21"/>
    </location>
</feature>
<evidence type="ECO:0000313" key="2">
    <source>
        <dbReference type="EMBL" id="KAL2074290.1"/>
    </source>
</evidence>
<comment type="caution">
    <text evidence="2">The sequence shown here is derived from an EMBL/GenBank/DDBJ whole genome shotgun (WGS) entry which is preliminary data.</text>
</comment>
<reference evidence="2 3" key="1">
    <citation type="journal article" date="2024" name="Commun. Biol.">
        <title>Comparative genomic analysis of thermophilic fungi reveals convergent evolutionary adaptations and gene losses.</title>
        <authorList>
            <person name="Steindorff A.S."/>
            <person name="Aguilar-Pontes M.V."/>
            <person name="Robinson A.J."/>
            <person name="Andreopoulos B."/>
            <person name="LaButti K."/>
            <person name="Kuo A."/>
            <person name="Mondo S."/>
            <person name="Riley R."/>
            <person name="Otillar R."/>
            <person name="Haridas S."/>
            <person name="Lipzen A."/>
            <person name="Grimwood J."/>
            <person name="Schmutz J."/>
            <person name="Clum A."/>
            <person name="Reid I.D."/>
            <person name="Moisan M.C."/>
            <person name="Butler G."/>
            <person name="Nguyen T.T.M."/>
            <person name="Dewar K."/>
            <person name="Conant G."/>
            <person name="Drula E."/>
            <person name="Henrissat B."/>
            <person name="Hansel C."/>
            <person name="Singer S."/>
            <person name="Hutchinson M.I."/>
            <person name="de Vries R.P."/>
            <person name="Natvig D.O."/>
            <person name="Powell A.J."/>
            <person name="Tsang A."/>
            <person name="Grigoriev I.V."/>
        </authorList>
    </citation>
    <scope>NUCLEOTIDE SEQUENCE [LARGE SCALE GENOMIC DNA]</scope>
    <source>
        <strain evidence="2 3">CBS 494.80</strain>
    </source>
</reference>
<proteinExistence type="predicted"/>
<feature type="chain" id="PRO_5045399081" description="Secreted protein" evidence="1">
    <location>
        <begin position="22"/>
        <end position="256"/>
    </location>
</feature>
<sequence>MQLSSTLVAVTCLTFAAFTMAAPQGFISQEKCTNTGAYGCGTSNNIVVCNTSGKWVTAAFCGSSQHCSYINNQPYCVQAASLSLRSQTNRPKDPLTFGLEWSVLRRKDELWALICVDLLDGVISSKDRRGSRTALQGYPIYSIGKTRYMKDAFVVVPGGPITETHYFMQEVPGRFLRCSYHVKNSPFNGWVYDEQNFTDVRSTNTLLARIVIAKVENEKRLIDLLRNLPVINNDPDWTCRSWLAKASSDIARDGSA</sequence>
<keyword evidence="1" id="KW-0732">Signal</keyword>
<protein>
    <recommendedName>
        <fullName evidence="4">Secreted protein</fullName>
    </recommendedName>
</protein>
<dbReference type="InterPro" id="IPR054208">
    <property type="entry name" value="DUF6914"/>
</dbReference>
<dbReference type="Proteomes" id="UP001595075">
    <property type="component" value="Unassembled WGS sequence"/>
</dbReference>